<reference evidence="11" key="1">
    <citation type="submission" date="2023-04" db="EMBL/GenBank/DDBJ databases">
        <title>Aspergillus oryzae NBRC 4228.</title>
        <authorList>
            <person name="Ichikawa N."/>
            <person name="Sato H."/>
            <person name="Tonouchi N."/>
        </authorList>
    </citation>
    <scope>NUCLEOTIDE SEQUENCE</scope>
    <source>
        <strain evidence="11">NBRC 4228</strain>
    </source>
</reference>
<feature type="compositionally biased region" description="Basic and acidic residues" evidence="10">
    <location>
        <begin position="397"/>
        <end position="410"/>
    </location>
</feature>
<dbReference type="GO" id="GO:0030170">
    <property type="term" value="F:pyridoxal phosphate binding"/>
    <property type="evidence" value="ECO:0007669"/>
    <property type="project" value="TreeGrafter"/>
</dbReference>
<dbReference type="GO" id="GO:0006564">
    <property type="term" value="P:L-serine biosynthetic process"/>
    <property type="evidence" value="ECO:0007669"/>
    <property type="project" value="UniProtKB-KW"/>
</dbReference>
<evidence type="ECO:0000256" key="10">
    <source>
        <dbReference type="SAM" id="MobiDB-lite"/>
    </source>
</evidence>
<evidence type="ECO:0000313" key="12">
    <source>
        <dbReference type="Proteomes" id="UP001165205"/>
    </source>
</evidence>
<dbReference type="InterPro" id="IPR015422">
    <property type="entry name" value="PyrdxlP-dep_Trfase_small"/>
</dbReference>
<proteinExistence type="inferred from homology"/>
<dbReference type="InterPro" id="IPR022278">
    <property type="entry name" value="Pser_aminoTfrase"/>
</dbReference>
<dbReference type="InterPro" id="IPR015421">
    <property type="entry name" value="PyrdxlP-dep_Trfase_major"/>
</dbReference>
<gene>
    <name evidence="11" type="ORF">Aory04_000884600</name>
</gene>
<keyword evidence="8" id="KW-0663">Pyridoxal phosphate</keyword>
<evidence type="ECO:0000256" key="8">
    <source>
        <dbReference type="ARBA" id="ARBA00022898"/>
    </source>
</evidence>
<dbReference type="Proteomes" id="UP001165205">
    <property type="component" value="Unassembled WGS sequence"/>
</dbReference>
<feature type="region of interest" description="Disordered" evidence="10">
    <location>
        <begin position="374"/>
        <end position="463"/>
    </location>
</feature>
<keyword evidence="9" id="KW-0718">Serine biosynthesis</keyword>
<feature type="compositionally biased region" description="Basic and acidic residues" evidence="10">
    <location>
        <begin position="446"/>
        <end position="463"/>
    </location>
</feature>
<evidence type="ECO:0000256" key="3">
    <source>
        <dbReference type="ARBA" id="ARBA00006904"/>
    </source>
</evidence>
<dbReference type="GO" id="GO:0004648">
    <property type="term" value="F:O-phospho-L-serine:2-oxoglutarate aminotransferase activity"/>
    <property type="evidence" value="ECO:0007669"/>
    <property type="project" value="UniProtKB-EC"/>
</dbReference>
<evidence type="ECO:0000256" key="2">
    <source>
        <dbReference type="ARBA" id="ARBA00005099"/>
    </source>
</evidence>
<dbReference type="EC" id="2.6.1.52" evidence="4"/>
<comment type="similarity">
    <text evidence="3">Belongs to the class-V pyridoxal-phosphate-dependent aminotransferase family. SerC subfamily.</text>
</comment>
<keyword evidence="7" id="KW-0808">Transferase</keyword>
<keyword evidence="6" id="KW-0028">Amino-acid biosynthesis</keyword>
<evidence type="ECO:0000313" key="11">
    <source>
        <dbReference type="EMBL" id="GMG33299.1"/>
    </source>
</evidence>
<evidence type="ECO:0000256" key="7">
    <source>
        <dbReference type="ARBA" id="ARBA00022679"/>
    </source>
</evidence>
<evidence type="ECO:0000256" key="5">
    <source>
        <dbReference type="ARBA" id="ARBA00022576"/>
    </source>
</evidence>
<evidence type="ECO:0000256" key="1">
    <source>
        <dbReference type="ARBA" id="ARBA00001933"/>
    </source>
</evidence>
<evidence type="ECO:0000256" key="4">
    <source>
        <dbReference type="ARBA" id="ARBA00013030"/>
    </source>
</evidence>
<dbReference type="EMBL" id="BSYA01000115">
    <property type="protein sequence ID" value="GMG33299.1"/>
    <property type="molecule type" value="Genomic_DNA"/>
</dbReference>
<name>A0AAN4YNV7_ASPOZ</name>
<sequence>MKREDITYMGAGPAALPTDVLAQAAEALQNYEQTGLFLDVPSNYEILMMQGGGSGQFDATVYNIVSAWVEKQRQKIVNELGEASEDDVVRELRRRWSSKASQEAIRLLGPEYVNIASDSRKVNDGKFGKIADESTWKLSPKPTMVYMCDNETVDGVEYPNFPKVLEPTGSEEEPFVVGDFSSNILSRRIPIKRKISPPPDREHKLNRVAKKIWGVPELLESSSGRTCWSRALPRFFASSDCPLLPQSLTTAVYLAGQVLKKLLATFPDKVDGQQAEAQKKADMIYEAADAYPEVYKVVPDKSVRSRMNVCFRVIKGFGDPDVPLLPWDEIYQKVLLSPRFRPSLLESSLATSQLTSLLSASSYPIPEPYYPHGQFPPEGYSAPLPSPNDFLFPGSSADRERVMNLDRRTPPNDTQRPTQNAQKTTKRQLNESTGAPTSKKRGRPRKTLDTRMGEDPEEVRRWC</sequence>
<comment type="caution">
    <text evidence="11">The sequence shown here is derived from an EMBL/GenBank/DDBJ whole genome shotgun (WGS) entry which is preliminary data.</text>
</comment>
<organism evidence="11 12">
    <name type="scientific">Aspergillus oryzae</name>
    <name type="common">Yellow koji mold</name>
    <dbReference type="NCBI Taxonomy" id="5062"/>
    <lineage>
        <taxon>Eukaryota</taxon>
        <taxon>Fungi</taxon>
        <taxon>Dikarya</taxon>
        <taxon>Ascomycota</taxon>
        <taxon>Pezizomycotina</taxon>
        <taxon>Eurotiomycetes</taxon>
        <taxon>Eurotiomycetidae</taxon>
        <taxon>Eurotiales</taxon>
        <taxon>Aspergillaceae</taxon>
        <taxon>Aspergillus</taxon>
        <taxon>Aspergillus subgen. Circumdati</taxon>
    </lineage>
</organism>
<dbReference type="PANTHER" id="PTHR43247">
    <property type="entry name" value="PHOSPHOSERINE AMINOTRANSFERASE"/>
    <property type="match status" value="1"/>
</dbReference>
<keyword evidence="5" id="KW-0032">Aminotransferase</keyword>
<feature type="compositionally biased region" description="Polar residues" evidence="10">
    <location>
        <begin position="411"/>
        <end position="423"/>
    </location>
</feature>
<dbReference type="GO" id="GO:0005737">
    <property type="term" value="C:cytoplasm"/>
    <property type="evidence" value="ECO:0007669"/>
    <property type="project" value="TreeGrafter"/>
</dbReference>
<protein>
    <recommendedName>
        <fullName evidence="4">phosphoserine transaminase</fullName>
        <ecNumber evidence="4">2.6.1.52</ecNumber>
    </recommendedName>
</protein>
<evidence type="ECO:0000256" key="9">
    <source>
        <dbReference type="ARBA" id="ARBA00023299"/>
    </source>
</evidence>
<dbReference type="Gene3D" id="3.40.640.10">
    <property type="entry name" value="Type I PLP-dependent aspartate aminotransferase-like (Major domain)"/>
    <property type="match status" value="1"/>
</dbReference>
<comment type="pathway">
    <text evidence="2">Amino-acid biosynthesis; L-serine biosynthesis; L-serine from 3-phospho-D-glycerate: step 2/3.</text>
</comment>
<dbReference type="SUPFAM" id="SSF53383">
    <property type="entry name" value="PLP-dependent transferases"/>
    <property type="match status" value="1"/>
</dbReference>
<dbReference type="Gene3D" id="3.90.1150.10">
    <property type="entry name" value="Aspartate Aminotransferase, domain 1"/>
    <property type="match status" value="1"/>
</dbReference>
<accession>A0AAN4YNV7</accession>
<dbReference type="InterPro" id="IPR015424">
    <property type="entry name" value="PyrdxlP-dep_Trfase"/>
</dbReference>
<evidence type="ECO:0000256" key="6">
    <source>
        <dbReference type="ARBA" id="ARBA00022605"/>
    </source>
</evidence>
<dbReference type="AlphaFoldDB" id="A0AAN4YNV7"/>
<comment type="cofactor">
    <cofactor evidence="1">
        <name>pyridoxal 5'-phosphate</name>
        <dbReference type="ChEBI" id="CHEBI:597326"/>
    </cofactor>
</comment>
<dbReference type="PANTHER" id="PTHR43247:SF1">
    <property type="entry name" value="PHOSPHOSERINE AMINOTRANSFERASE"/>
    <property type="match status" value="1"/>
</dbReference>